<evidence type="ECO:0000313" key="2">
    <source>
        <dbReference type="EMBL" id="GAA4239981.1"/>
    </source>
</evidence>
<feature type="compositionally biased region" description="Basic and acidic residues" evidence="1">
    <location>
        <begin position="26"/>
        <end position="42"/>
    </location>
</feature>
<evidence type="ECO:0000256" key="1">
    <source>
        <dbReference type="SAM" id="MobiDB-lite"/>
    </source>
</evidence>
<feature type="region of interest" description="Disordered" evidence="1">
    <location>
        <begin position="1"/>
        <end position="66"/>
    </location>
</feature>
<dbReference type="RefSeq" id="WP_344904332.1">
    <property type="nucleotide sequence ID" value="NZ_BAABAS010000021.1"/>
</dbReference>
<organism evidence="2 3">
    <name type="scientific">Actinomadura meridiana</name>
    <dbReference type="NCBI Taxonomy" id="559626"/>
    <lineage>
        <taxon>Bacteria</taxon>
        <taxon>Bacillati</taxon>
        <taxon>Actinomycetota</taxon>
        <taxon>Actinomycetes</taxon>
        <taxon>Streptosporangiales</taxon>
        <taxon>Thermomonosporaceae</taxon>
        <taxon>Actinomadura</taxon>
    </lineage>
</organism>
<gene>
    <name evidence="2" type="ORF">GCM10022254_62960</name>
</gene>
<dbReference type="EMBL" id="BAABAS010000021">
    <property type="protein sequence ID" value="GAA4239981.1"/>
    <property type="molecule type" value="Genomic_DNA"/>
</dbReference>
<feature type="compositionally biased region" description="Low complexity" evidence="1">
    <location>
        <begin position="12"/>
        <end position="25"/>
    </location>
</feature>
<evidence type="ECO:0000313" key="3">
    <source>
        <dbReference type="Proteomes" id="UP001501710"/>
    </source>
</evidence>
<sequence length="66" mass="7198">MDAPDGAAQKNAAAQQPVPGVAADAFGDRHRVCPRAALERHTTVPPRPTPTTHRHREHSSPRMITR</sequence>
<comment type="caution">
    <text evidence="2">The sequence shown here is derived from an EMBL/GenBank/DDBJ whole genome shotgun (WGS) entry which is preliminary data.</text>
</comment>
<protein>
    <submittedName>
        <fullName evidence="2">Uncharacterized protein</fullName>
    </submittedName>
</protein>
<keyword evidence="3" id="KW-1185">Reference proteome</keyword>
<reference evidence="3" key="1">
    <citation type="journal article" date="2019" name="Int. J. Syst. Evol. Microbiol.">
        <title>The Global Catalogue of Microorganisms (GCM) 10K type strain sequencing project: providing services to taxonomists for standard genome sequencing and annotation.</title>
        <authorList>
            <consortium name="The Broad Institute Genomics Platform"/>
            <consortium name="The Broad Institute Genome Sequencing Center for Infectious Disease"/>
            <person name="Wu L."/>
            <person name="Ma J."/>
        </authorList>
    </citation>
    <scope>NUCLEOTIDE SEQUENCE [LARGE SCALE GENOMIC DNA]</scope>
    <source>
        <strain evidence="3">JCM 17440</strain>
    </source>
</reference>
<proteinExistence type="predicted"/>
<dbReference type="Proteomes" id="UP001501710">
    <property type="component" value="Unassembled WGS sequence"/>
</dbReference>
<name>A0ABP8CJE8_9ACTN</name>
<accession>A0ABP8CJE8</accession>